<feature type="compositionally biased region" description="Basic and acidic residues" evidence="1">
    <location>
        <begin position="77"/>
        <end position="102"/>
    </location>
</feature>
<evidence type="ECO:0000256" key="1">
    <source>
        <dbReference type="SAM" id="MobiDB-lite"/>
    </source>
</evidence>
<evidence type="ECO:0000313" key="3">
    <source>
        <dbReference type="Proteomes" id="UP001158576"/>
    </source>
</evidence>
<dbReference type="EMBL" id="OU015569">
    <property type="protein sequence ID" value="CAG5096416.1"/>
    <property type="molecule type" value="Genomic_DNA"/>
</dbReference>
<protein>
    <submittedName>
        <fullName evidence="2">Oidioi.mRNA.OKI2018_I69.XSR.g14608.t1.cds</fullName>
    </submittedName>
</protein>
<reference evidence="2 3" key="1">
    <citation type="submission" date="2021-04" db="EMBL/GenBank/DDBJ databases">
        <authorList>
            <person name="Bliznina A."/>
        </authorList>
    </citation>
    <scope>NUCLEOTIDE SEQUENCE [LARGE SCALE GENOMIC DNA]</scope>
</reference>
<feature type="region of interest" description="Disordered" evidence="1">
    <location>
        <begin position="74"/>
        <end position="108"/>
    </location>
</feature>
<dbReference type="Proteomes" id="UP001158576">
    <property type="component" value="Chromosome XSR"/>
</dbReference>
<keyword evidence="3" id="KW-1185">Reference proteome</keyword>
<accession>A0ABN7SGM0</accession>
<name>A0ABN7SGM0_OIKDI</name>
<organism evidence="2 3">
    <name type="scientific">Oikopleura dioica</name>
    <name type="common">Tunicate</name>
    <dbReference type="NCBI Taxonomy" id="34765"/>
    <lineage>
        <taxon>Eukaryota</taxon>
        <taxon>Metazoa</taxon>
        <taxon>Chordata</taxon>
        <taxon>Tunicata</taxon>
        <taxon>Appendicularia</taxon>
        <taxon>Copelata</taxon>
        <taxon>Oikopleuridae</taxon>
        <taxon>Oikopleura</taxon>
    </lineage>
</organism>
<evidence type="ECO:0000313" key="2">
    <source>
        <dbReference type="EMBL" id="CAG5096416.1"/>
    </source>
</evidence>
<gene>
    <name evidence="2" type="ORF">OKIOD_LOCUS6166</name>
</gene>
<sequence>MNGRYAGGEKGSLVNLIMRMANVNFLHKYAFDNSKTRESVVIEIQSSRNVSRTEVVVRAHFQVSVSLRTFAVRKGQKTVDPEPQDLRKSRNIKERKGPEKVVRGSQIS</sequence>
<proteinExistence type="predicted"/>